<dbReference type="AlphaFoldDB" id="E6QMW9"/>
<proteinExistence type="predicted"/>
<organism evidence="1">
    <name type="scientific">mine drainage metagenome</name>
    <dbReference type="NCBI Taxonomy" id="410659"/>
    <lineage>
        <taxon>unclassified sequences</taxon>
        <taxon>metagenomes</taxon>
        <taxon>ecological metagenomes</taxon>
    </lineage>
</organism>
<dbReference type="EMBL" id="CABQ01000240">
    <property type="protein sequence ID" value="CBI08590.1"/>
    <property type="molecule type" value="Genomic_DNA"/>
</dbReference>
<sequence length="59" mass="6516">MRGALVTGPFQYHRSAALERPAAFPDSLIAQNPNMRFKPSAFPRVIATANATESMWVEP</sequence>
<reference evidence="1" key="1">
    <citation type="submission" date="2009-10" db="EMBL/GenBank/DDBJ databases">
        <title>Diversity of trophic interactions inside an arsenic-rich microbial ecosystem.</title>
        <authorList>
            <person name="Bertin P.N."/>
            <person name="Heinrich-Salmeron A."/>
            <person name="Pelletier E."/>
            <person name="Goulhen-Chollet F."/>
            <person name="Arsene-Ploetze F."/>
            <person name="Gallien S."/>
            <person name="Calteau A."/>
            <person name="Vallenet D."/>
            <person name="Casiot C."/>
            <person name="Chane-Woon-Ming B."/>
            <person name="Giloteaux L."/>
            <person name="Barakat M."/>
            <person name="Bonnefoy V."/>
            <person name="Bruneel O."/>
            <person name="Chandler M."/>
            <person name="Cleiss J."/>
            <person name="Duran R."/>
            <person name="Elbaz-Poulichet F."/>
            <person name="Fonknechten N."/>
            <person name="Lauga B."/>
            <person name="Mornico D."/>
            <person name="Ortet P."/>
            <person name="Schaeffer C."/>
            <person name="Siguier P."/>
            <person name="Alexander Thil Smith A."/>
            <person name="Van Dorsselaer A."/>
            <person name="Weissenbach J."/>
            <person name="Medigue C."/>
            <person name="Le Paslier D."/>
        </authorList>
    </citation>
    <scope>NUCLEOTIDE SEQUENCE</scope>
</reference>
<protein>
    <submittedName>
        <fullName evidence="1">Uncharacterized protein</fullName>
    </submittedName>
</protein>
<accession>E6QMW9</accession>
<comment type="caution">
    <text evidence="1">The sequence shown here is derived from an EMBL/GenBank/DDBJ whole genome shotgun (WGS) entry which is preliminary data.</text>
</comment>
<name>E6QMW9_9ZZZZ</name>
<evidence type="ECO:0000313" key="1">
    <source>
        <dbReference type="EMBL" id="CBI08590.1"/>
    </source>
</evidence>
<gene>
    <name evidence="1" type="ORF">CARN6_2072</name>
</gene>